<proteinExistence type="predicted"/>
<feature type="compositionally biased region" description="Polar residues" evidence="1">
    <location>
        <begin position="23"/>
        <end position="42"/>
    </location>
</feature>
<evidence type="ECO:0000313" key="2">
    <source>
        <dbReference type="EMBL" id="QRC90938.1"/>
    </source>
</evidence>
<dbReference type="VEuPathDB" id="FungiDB:JI435_400750"/>
<accession>A0A7U2EQ18</accession>
<dbReference type="EMBL" id="CP069023">
    <property type="protein sequence ID" value="QRC90938.1"/>
    <property type="molecule type" value="Genomic_DNA"/>
</dbReference>
<name>A0A7U2EQ18_PHANO</name>
<reference evidence="3" key="1">
    <citation type="journal article" date="2021" name="BMC Genomics">
        <title>Chromosome-level genome assembly and manually-curated proteome of model necrotroph Parastagonospora nodorum Sn15 reveals a genome-wide trove of candidate effector homologs, and redundancy of virulence-related functions within an accessory chromosome.</title>
        <authorList>
            <person name="Bertazzoni S."/>
            <person name="Jones D.A.B."/>
            <person name="Phan H.T."/>
            <person name="Tan K.-C."/>
            <person name="Hane J.K."/>
        </authorList>
    </citation>
    <scope>NUCLEOTIDE SEQUENCE [LARGE SCALE GENOMIC DNA]</scope>
    <source>
        <strain evidence="3">SN15 / ATCC MYA-4574 / FGSC 10173)</strain>
    </source>
</reference>
<protein>
    <submittedName>
        <fullName evidence="2">Uncharacterized protein</fullName>
    </submittedName>
</protein>
<dbReference type="Proteomes" id="UP000663193">
    <property type="component" value="Chromosome 1"/>
</dbReference>
<keyword evidence="3" id="KW-1185">Reference proteome</keyword>
<evidence type="ECO:0000256" key="1">
    <source>
        <dbReference type="SAM" id="MobiDB-lite"/>
    </source>
</evidence>
<sequence length="99" mass="11485">MSLFRYYKKGERKLPHEVLLLRSNPTNSSHEPLNSALKSTESITKREVKKNNTHHQYDGHQQTRKFQGAQREMISHRGDELFWRASGKKCVFVTPFGGA</sequence>
<evidence type="ECO:0000313" key="3">
    <source>
        <dbReference type="Proteomes" id="UP000663193"/>
    </source>
</evidence>
<feature type="region of interest" description="Disordered" evidence="1">
    <location>
        <begin position="23"/>
        <end position="43"/>
    </location>
</feature>
<gene>
    <name evidence="2" type="ORF">JI435_400750</name>
</gene>
<dbReference type="AlphaFoldDB" id="A0A7U2EQ18"/>
<organism evidence="2 3">
    <name type="scientific">Phaeosphaeria nodorum (strain SN15 / ATCC MYA-4574 / FGSC 10173)</name>
    <name type="common">Glume blotch fungus</name>
    <name type="synonym">Parastagonospora nodorum</name>
    <dbReference type="NCBI Taxonomy" id="321614"/>
    <lineage>
        <taxon>Eukaryota</taxon>
        <taxon>Fungi</taxon>
        <taxon>Dikarya</taxon>
        <taxon>Ascomycota</taxon>
        <taxon>Pezizomycotina</taxon>
        <taxon>Dothideomycetes</taxon>
        <taxon>Pleosporomycetidae</taxon>
        <taxon>Pleosporales</taxon>
        <taxon>Pleosporineae</taxon>
        <taxon>Phaeosphaeriaceae</taxon>
        <taxon>Parastagonospora</taxon>
    </lineage>
</organism>